<dbReference type="EMBL" id="ODYU01003460">
    <property type="protein sequence ID" value="SOQ42270.1"/>
    <property type="molecule type" value="Genomic_DNA"/>
</dbReference>
<dbReference type="PANTHER" id="PTHR24086">
    <property type="entry name" value="NUCLEAR RECEPTOR SUBFAMILY 5 GROUP A"/>
    <property type="match status" value="1"/>
</dbReference>
<dbReference type="GO" id="GO:0000978">
    <property type="term" value="F:RNA polymerase II cis-regulatory region sequence-specific DNA binding"/>
    <property type="evidence" value="ECO:0007669"/>
    <property type="project" value="TreeGrafter"/>
</dbReference>
<keyword evidence="7" id="KW-0804">Transcription</keyword>
<dbReference type="PROSITE" id="PS00031">
    <property type="entry name" value="NUCLEAR_REC_DBD_1"/>
    <property type="match status" value="2"/>
</dbReference>
<evidence type="ECO:0000259" key="10">
    <source>
        <dbReference type="PROSITE" id="PS51030"/>
    </source>
</evidence>
<dbReference type="Gene3D" id="3.30.50.10">
    <property type="entry name" value="Erythroid Transcription Factor GATA-1, subunit A"/>
    <property type="match status" value="2"/>
</dbReference>
<evidence type="ECO:0000256" key="2">
    <source>
        <dbReference type="ARBA" id="ARBA00022723"/>
    </source>
</evidence>
<gene>
    <name evidence="11" type="ORF">SFRICE_004112</name>
</gene>
<evidence type="ECO:0000256" key="7">
    <source>
        <dbReference type="ARBA" id="ARBA00023163"/>
    </source>
</evidence>
<comment type="subcellular location">
    <subcellularLocation>
        <location evidence="1">Nucleus</location>
    </subcellularLocation>
</comment>
<keyword evidence="6" id="KW-0238">DNA-binding</keyword>
<dbReference type="InterPro" id="IPR016355">
    <property type="entry name" value="NR5-like"/>
</dbReference>
<evidence type="ECO:0000256" key="1">
    <source>
        <dbReference type="ARBA" id="ARBA00004123"/>
    </source>
</evidence>
<dbReference type="PROSITE" id="PS51030">
    <property type="entry name" value="NUCLEAR_REC_DBD_2"/>
    <property type="match status" value="2"/>
</dbReference>
<evidence type="ECO:0000256" key="3">
    <source>
        <dbReference type="ARBA" id="ARBA00022771"/>
    </source>
</evidence>
<evidence type="ECO:0000256" key="9">
    <source>
        <dbReference type="ARBA" id="ARBA00023242"/>
    </source>
</evidence>
<dbReference type="SMART" id="SM00399">
    <property type="entry name" value="ZnF_C4"/>
    <property type="match status" value="2"/>
</dbReference>
<evidence type="ECO:0000256" key="8">
    <source>
        <dbReference type="ARBA" id="ARBA00023170"/>
    </source>
</evidence>
<sequence length="252" mass="28818">MLEAHIHEKHSAIHDAIVALLLAYAINLRIIGSLPNTERKLCPVCKDITSGMHYGVETCESCKSFFKRAIALEKNLTFKCVSGNRRCRLSPVRRCCKLCRYEKCLAAVLYFCPICGDTTSGIHYGVRTCESCKLFFKRTVQLEKENSYTCSGSRACAVTIHTRAWCKLCRFQKCLTAEGILPRYSWSRHGNAIIILGEHRFKKRSKHINQKHETHWVCNKCDKGCKAKLTTLKDVIIKMYNIHDHGGFRKSK</sequence>
<evidence type="ECO:0000256" key="5">
    <source>
        <dbReference type="ARBA" id="ARBA00023015"/>
    </source>
</evidence>
<evidence type="ECO:0000256" key="6">
    <source>
        <dbReference type="ARBA" id="ARBA00023125"/>
    </source>
</evidence>
<accession>A0A2H1VN73</accession>
<reference evidence="11" key="1">
    <citation type="submission" date="2016-07" db="EMBL/GenBank/DDBJ databases">
        <authorList>
            <person name="Bretaudeau A."/>
        </authorList>
    </citation>
    <scope>NUCLEOTIDE SEQUENCE</scope>
    <source>
        <strain evidence="11">Rice</strain>
        <tissue evidence="11">Whole body</tissue>
    </source>
</reference>
<protein>
    <submittedName>
        <fullName evidence="11">SFRICE_004112</fullName>
    </submittedName>
</protein>
<dbReference type="PRINTS" id="PR00047">
    <property type="entry name" value="STROIDFINGER"/>
</dbReference>
<keyword evidence="2" id="KW-0479">Metal-binding</keyword>
<dbReference type="InterPro" id="IPR001628">
    <property type="entry name" value="Znf_hrmn_rcpt"/>
</dbReference>
<keyword evidence="3" id="KW-0863">Zinc-finger</keyword>
<keyword evidence="8" id="KW-0675">Receptor</keyword>
<dbReference type="GO" id="GO:0009888">
    <property type="term" value="P:tissue development"/>
    <property type="evidence" value="ECO:0007669"/>
    <property type="project" value="TreeGrafter"/>
</dbReference>
<keyword evidence="4" id="KW-0862">Zinc</keyword>
<name>A0A2H1VN73_SPOFR</name>
<dbReference type="GO" id="GO:0090575">
    <property type="term" value="C:RNA polymerase II transcription regulator complex"/>
    <property type="evidence" value="ECO:0007669"/>
    <property type="project" value="TreeGrafter"/>
</dbReference>
<dbReference type="Pfam" id="PF00105">
    <property type="entry name" value="zf-C4"/>
    <property type="match status" value="2"/>
</dbReference>
<dbReference type="InterPro" id="IPR013088">
    <property type="entry name" value="Znf_NHR/GATA"/>
</dbReference>
<keyword evidence="9" id="KW-0539">Nucleus</keyword>
<proteinExistence type="predicted"/>
<dbReference type="GO" id="GO:0009755">
    <property type="term" value="P:hormone-mediated signaling pathway"/>
    <property type="evidence" value="ECO:0007669"/>
    <property type="project" value="TreeGrafter"/>
</dbReference>
<dbReference type="SUPFAM" id="SSF57716">
    <property type="entry name" value="Glucocorticoid receptor-like (DNA-binding domain)"/>
    <property type="match status" value="2"/>
</dbReference>
<dbReference type="GO" id="GO:0008270">
    <property type="term" value="F:zinc ion binding"/>
    <property type="evidence" value="ECO:0007669"/>
    <property type="project" value="UniProtKB-KW"/>
</dbReference>
<feature type="domain" description="Nuclear receptor" evidence="10">
    <location>
        <begin position="109"/>
        <end position="187"/>
    </location>
</feature>
<evidence type="ECO:0000313" key="11">
    <source>
        <dbReference type="EMBL" id="SOQ42270.1"/>
    </source>
</evidence>
<evidence type="ECO:0000256" key="4">
    <source>
        <dbReference type="ARBA" id="ARBA00022833"/>
    </source>
</evidence>
<organism evidence="11">
    <name type="scientific">Spodoptera frugiperda</name>
    <name type="common">Fall armyworm</name>
    <dbReference type="NCBI Taxonomy" id="7108"/>
    <lineage>
        <taxon>Eukaryota</taxon>
        <taxon>Metazoa</taxon>
        <taxon>Ecdysozoa</taxon>
        <taxon>Arthropoda</taxon>
        <taxon>Hexapoda</taxon>
        <taxon>Insecta</taxon>
        <taxon>Pterygota</taxon>
        <taxon>Neoptera</taxon>
        <taxon>Endopterygota</taxon>
        <taxon>Lepidoptera</taxon>
        <taxon>Glossata</taxon>
        <taxon>Ditrysia</taxon>
        <taxon>Noctuoidea</taxon>
        <taxon>Noctuidae</taxon>
        <taxon>Amphipyrinae</taxon>
        <taxon>Spodoptera</taxon>
    </lineage>
</organism>
<dbReference type="GO" id="GO:0004879">
    <property type="term" value="F:nuclear receptor activity"/>
    <property type="evidence" value="ECO:0007669"/>
    <property type="project" value="InterPro"/>
</dbReference>
<feature type="domain" description="Nuclear receptor" evidence="10">
    <location>
        <begin position="39"/>
        <end position="108"/>
    </location>
</feature>
<keyword evidence="5" id="KW-0805">Transcription regulation</keyword>
<dbReference type="AlphaFoldDB" id="A0A2H1VN73"/>